<evidence type="ECO:0000256" key="2">
    <source>
        <dbReference type="ARBA" id="ARBA00004496"/>
    </source>
</evidence>
<dbReference type="NCBIfam" id="TIGR00376">
    <property type="entry name" value="IGHMBP2 family helicase"/>
    <property type="match status" value="1"/>
</dbReference>
<dbReference type="EC" id="3.6.4.12" evidence="4"/>
<dbReference type="FunFam" id="3.40.50.300:FF:000326">
    <property type="entry name" value="P-loop containing nucleoside triphosphate hydrolase"/>
    <property type="match status" value="1"/>
</dbReference>
<dbReference type="STRING" id="35608.A0A2U1Q8C9"/>
<dbReference type="Gene3D" id="3.40.50.300">
    <property type="entry name" value="P-loop containing nucleotide triphosphate hydrolases"/>
    <property type="match status" value="2"/>
</dbReference>
<evidence type="ECO:0000256" key="5">
    <source>
        <dbReference type="ARBA" id="ARBA00022490"/>
    </source>
</evidence>
<dbReference type="GO" id="GO:0005681">
    <property type="term" value="C:spliceosomal complex"/>
    <property type="evidence" value="ECO:0007669"/>
    <property type="project" value="UniProtKB-KW"/>
</dbReference>
<keyword evidence="9" id="KW-0347">Helicase</keyword>
<keyword evidence="5" id="KW-0963">Cytoplasm</keyword>
<dbReference type="GO" id="GO:0003677">
    <property type="term" value="F:DNA binding"/>
    <property type="evidence" value="ECO:0007669"/>
    <property type="project" value="UniProtKB-KW"/>
</dbReference>
<keyword evidence="15" id="KW-0238">DNA-binding</keyword>
<dbReference type="CDD" id="cd18044">
    <property type="entry name" value="DEXXQc_SMUBP2"/>
    <property type="match status" value="1"/>
</dbReference>
<keyword evidence="16" id="KW-1185">Reference proteome</keyword>
<dbReference type="GO" id="GO:0005737">
    <property type="term" value="C:cytoplasm"/>
    <property type="evidence" value="ECO:0007669"/>
    <property type="project" value="UniProtKB-SubCell"/>
</dbReference>
<dbReference type="GO" id="GO:0005524">
    <property type="term" value="F:ATP binding"/>
    <property type="evidence" value="ECO:0007669"/>
    <property type="project" value="UniProtKB-KW"/>
</dbReference>
<keyword evidence="7" id="KW-0547">Nucleotide-binding</keyword>
<keyword evidence="8" id="KW-0378">Hydrolase</keyword>
<feature type="domain" description="AAA+ ATPase" evidence="13">
    <location>
        <begin position="210"/>
        <end position="432"/>
    </location>
</feature>
<dbReference type="OrthoDB" id="6513042at2759"/>
<dbReference type="InterPro" id="IPR050534">
    <property type="entry name" value="Coronavir_polyprotein_1ab"/>
</dbReference>
<comment type="similarity">
    <text evidence="3">Belongs to the DNA2/NAM7 helicase family.</text>
</comment>
<dbReference type="SMART" id="SM00382">
    <property type="entry name" value="AAA"/>
    <property type="match status" value="1"/>
</dbReference>
<dbReference type="GO" id="GO:0043139">
    <property type="term" value="F:5'-3' DNA helicase activity"/>
    <property type="evidence" value="ECO:0007669"/>
    <property type="project" value="TreeGrafter"/>
</dbReference>
<dbReference type="EMBL" id="PKPP01000325">
    <property type="protein sequence ID" value="PWA94258.1"/>
    <property type="molecule type" value="Genomic_DNA"/>
</dbReference>
<evidence type="ECO:0000313" key="15">
    <source>
        <dbReference type="EMBL" id="PWA94258.1"/>
    </source>
</evidence>
<evidence type="ECO:0000256" key="3">
    <source>
        <dbReference type="ARBA" id="ARBA00007913"/>
    </source>
</evidence>
<dbReference type="GO" id="GO:0016787">
    <property type="term" value="F:hydrolase activity"/>
    <property type="evidence" value="ECO:0007669"/>
    <property type="project" value="UniProtKB-KW"/>
</dbReference>
<reference evidence="15 16" key="1">
    <citation type="journal article" date="2018" name="Mol. Plant">
        <title>The genome of Artemisia annua provides insight into the evolution of Asteraceae family and artemisinin biosynthesis.</title>
        <authorList>
            <person name="Shen Q."/>
            <person name="Zhang L."/>
            <person name="Liao Z."/>
            <person name="Wang S."/>
            <person name="Yan T."/>
            <person name="Shi P."/>
            <person name="Liu M."/>
            <person name="Fu X."/>
            <person name="Pan Q."/>
            <person name="Wang Y."/>
            <person name="Lv Z."/>
            <person name="Lu X."/>
            <person name="Zhang F."/>
            <person name="Jiang W."/>
            <person name="Ma Y."/>
            <person name="Chen M."/>
            <person name="Hao X."/>
            <person name="Li L."/>
            <person name="Tang Y."/>
            <person name="Lv G."/>
            <person name="Zhou Y."/>
            <person name="Sun X."/>
            <person name="Brodelius P.E."/>
            <person name="Rose J.K.C."/>
            <person name="Tang K."/>
        </authorList>
    </citation>
    <scope>NUCLEOTIDE SEQUENCE [LARGE SCALE GENOMIC DNA]</scope>
    <source>
        <strain evidence="16">cv. Huhao1</strain>
        <tissue evidence="15">Leaf</tissue>
    </source>
</reference>
<proteinExistence type="inferred from homology"/>
<feature type="domain" description="Helicase ATP-binding" evidence="14">
    <location>
        <begin position="192"/>
        <end position="447"/>
    </location>
</feature>
<dbReference type="Pfam" id="PF13086">
    <property type="entry name" value="AAA_11"/>
    <property type="match status" value="1"/>
</dbReference>
<dbReference type="InterPro" id="IPR041679">
    <property type="entry name" value="DNA2/NAM7-like_C"/>
</dbReference>
<dbReference type="SUPFAM" id="SSF52540">
    <property type="entry name" value="P-loop containing nucleoside triphosphate hydrolases"/>
    <property type="match status" value="1"/>
</dbReference>
<dbReference type="Pfam" id="PF21138">
    <property type="entry name" value="SMUBP-2_HCS1_1B"/>
    <property type="match status" value="1"/>
</dbReference>
<keyword evidence="10" id="KW-0067">ATP-binding</keyword>
<accession>A0A2U1Q8C9</accession>
<keyword evidence="11" id="KW-0539">Nucleus</keyword>
<dbReference type="GO" id="GO:0005694">
    <property type="term" value="C:chromosome"/>
    <property type="evidence" value="ECO:0007669"/>
    <property type="project" value="UniProtKB-ARBA"/>
</dbReference>
<evidence type="ECO:0000256" key="1">
    <source>
        <dbReference type="ARBA" id="ARBA00004123"/>
    </source>
</evidence>
<evidence type="ECO:0000256" key="10">
    <source>
        <dbReference type="ARBA" id="ARBA00022840"/>
    </source>
</evidence>
<dbReference type="InterPro" id="IPR003593">
    <property type="entry name" value="AAA+_ATPase"/>
</dbReference>
<protein>
    <recommendedName>
        <fullName evidence="4">DNA helicase</fullName>
        <ecNumber evidence="4">3.6.4.12</ecNumber>
    </recommendedName>
</protein>
<dbReference type="AlphaFoldDB" id="A0A2U1Q8C9"/>
<evidence type="ECO:0000256" key="11">
    <source>
        <dbReference type="ARBA" id="ARBA00023242"/>
    </source>
</evidence>
<evidence type="ECO:0000256" key="6">
    <source>
        <dbReference type="ARBA" id="ARBA00022728"/>
    </source>
</evidence>
<evidence type="ECO:0000256" key="9">
    <source>
        <dbReference type="ARBA" id="ARBA00022806"/>
    </source>
</evidence>
<dbReference type="Proteomes" id="UP000245207">
    <property type="component" value="Unassembled WGS sequence"/>
</dbReference>
<comment type="subcellular location">
    <subcellularLocation>
        <location evidence="2">Cytoplasm</location>
    </subcellularLocation>
    <subcellularLocation>
        <location evidence="1">Nucleus</location>
    </subcellularLocation>
</comment>
<evidence type="ECO:0000313" key="16">
    <source>
        <dbReference type="Proteomes" id="UP000245207"/>
    </source>
</evidence>
<dbReference type="InterPro" id="IPR047187">
    <property type="entry name" value="SF1_C_Upf1"/>
</dbReference>
<evidence type="ECO:0000256" key="12">
    <source>
        <dbReference type="ARBA" id="ARBA00048432"/>
    </source>
</evidence>
<dbReference type="InterPro" id="IPR041677">
    <property type="entry name" value="DNA2/NAM7_AAA_11"/>
</dbReference>
<dbReference type="FunFam" id="2.40.30.270:FF:000004">
    <property type="entry name" value="DNA-binding protein SMUBP-2"/>
    <property type="match status" value="1"/>
</dbReference>
<keyword evidence="6" id="KW-0508">mRNA splicing</keyword>
<dbReference type="PANTHER" id="PTHR43788">
    <property type="entry name" value="DNA2/NAM7 HELICASE FAMILY MEMBER"/>
    <property type="match status" value="1"/>
</dbReference>
<organism evidence="15 16">
    <name type="scientific">Artemisia annua</name>
    <name type="common">Sweet wormwood</name>
    <dbReference type="NCBI Taxonomy" id="35608"/>
    <lineage>
        <taxon>Eukaryota</taxon>
        <taxon>Viridiplantae</taxon>
        <taxon>Streptophyta</taxon>
        <taxon>Embryophyta</taxon>
        <taxon>Tracheophyta</taxon>
        <taxon>Spermatophyta</taxon>
        <taxon>Magnoliopsida</taxon>
        <taxon>eudicotyledons</taxon>
        <taxon>Gunneridae</taxon>
        <taxon>Pentapetalae</taxon>
        <taxon>asterids</taxon>
        <taxon>campanulids</taxon>
        <taxon>Asterales</taxon>
        <taxon>Asteraceae</taxon>
        <taxon>Asteroideae</taxon>
        <taxon>Anthemideae</taxon>
        <taxon>Artemisiinae</taxon>
        <taxon>Artemisia</taxon>
    </lineage>
</organism>
<evidence type="ECO:0000259" key="13">
    <source>
        <dbReference type="SMART" id="SM00382"/>
    </source>
</evidence>
<dbReference type="Pfam" id="PF13087">
    <property type="entry name" value="AAA_12"/>
    <property type="match status" value="1"/>
</dbReference>
<dbReference type="InterPro" id="IPR048761">
    <property type="entry name" value="SMUBP-2_HCS1_1B"/>
</dbReference>
<dbReference type="InterPro" id="IPR014001">
    <property type="entry name" value="Helicase_ATP-bd"/>
</dbReference>
<dbReference type="PANTHER" id="PTHR43788:SF8">
    <property type="entry name" value="DNA-BINDING PROTEIN SMUBP-2"/>
    <property type="match status" value="1"/>
</dbReference>
<dbReference type="InterPro" id="IPR027417">
    <property type="entry name" value="P-loop_NTPase"/>
</dbReference>
<dbReference type="InterPro" id="IPR004483">
    <property type="entry name" value="SMUBP-2/Hcs1-like"/>
</dbReference>
<evidence type="ECO:0000256" key="4">
    <source>
        <dbReference type="ARBA" id="ARBA00012551"/>
    </source>
</evidence>
<comment type="caution">
    <text evidence="15">The sequence shown here is derived from an EMBL/GenBank/DDBJ whole genome shotgun (WGS) entry which is preliminary data.</text>
</comment>
<dbReference type="SMART" id="SM00487">
    <property type="entry name" value="DEXDc"/>
    <property type="match status" value="1"/>
</dbReference>
<evidence type="ECO:0000256" key="7">
    <source>
        <dbReference type="ARBA" id="ARBA00022741"/>
    </source>
</evidence>
<comment type="catalytic activity">
    <reaction evidence="12">
        <text>ATP + H2O = ADP + phosphate + H(+)</text>
        <dbReference type="Rhea" id="RHEA:13065"/>
        <dbReference type="ChEBI" id="CHEBI:15377"/>
        <dbReference type="ChEBI" id="CHEBI:15378"/>
        <dbReference type="ChEBI" id="CHEBI:30616"/>
        <dbReference type="ChEBI" id="CHEBI:43474"/>
        <dbReference type="ChEBI" id="CHEBI:456216"/>
        <dbReference type="EC" id="3.6.4.12"/>
    </reaction>
    <physiologicalReaction direction="left-to-right" evidence="12">
        <dbReference type="Rhea" id="RHEA:13066"/>
    </physiologicalReaction>
</comment>
<name>A0A2U1Q8C9_ARTAN</name>
<dbReference type="CDD" id="cd18808">
    <property type="entry name" value="SF1_C_Upf1"/>
    <property type="match status" value="1"/>
</dbReference>
<keyword evidence="6" id="KW-0747">Spliceosome</keyword>
<evidence type="ECO:0000259" key="14">
    <source>
        <dbReference type="SMART" id="SM00487"/>
    </source>
</evidence>
<sequence>MDTGKNMKQSSISIEQFVSKMTPLIDMEKEAEISASMSSGANRTLDSAAKRGSTMLNLKCVDVQTGLMGKTLLELQSNKGDVLPAHKFGTHDVVVLKPNKADPGSPALGQGVVYRLKDSSITIAFDDIPEEGLNSTLRIEKLTNEVTYRRMKDTLIQLSKGIQRGPAADLVPVLFGERSPTVVKKDVSFTPFNKNLDHSQKDAIKKALSSKDLFLLHGPPGTGKTTTVVEIILQEVKRGSKILACAASNIAVDNIVERLVPHRVKLVRVGHPARLLPQVLDSALDAQVLRGDNSSLANDIRKEMKALNGKLLKAKDRNTKRDIRKELRMLSKEERKRQQLAVTDVIKNADVVLTTLTGSLTKKLDGTSFDLVIIDEAAQALEVACWIALLKGSRCILSGDHLQLPPTIQSVEAEKKGLGRTLFERLADLYGDEVISMLTVQYRMHELIMKWSSKELYNNKVQAHASVAGHALYELEDVQKSSSAEPTLLLIDIAGCDMEEKKDEEESTLNEGEAEIAIAHAKRLIQSGVRASDIGIITPYSAQVVLLRMLRTKEDKLKELEISTVDGFQGREKEAIIISMVRSNSKKEVGFLSDRRRMNVAVTRARRQCCIICDTETVTSDKFLKRLIEYFEENGEYLSGSEYGNE</sequence>
<keyword evidence="6" id="KW-0507">mRNA processing</keyword>
<gene>
    <name evidence="15" type="ORF">CTI12_AA061160</name>
</gene>
<dbReference type="Gene3D" id="2.40.30.270">
    <property type="match status" value="1"/>
</dbReference>
<evidence type="ECO:0000256" key="8">
    <source>
        <dbReference type="ARBA" id="ARBA00022801"/>
    </source>
</evidence>
<dbReference type="GO" id="GO:0003723">
    <property type="term" value="F:RNA binding"/>
    <property type="evidence" value="ECO:0007669"/>
    <property type="project" value="InterPro"/>
</dbReference>